<gene>
    <name evidence="2" type="ORF">DFL_000078</name>
</gene>
<sequence length="161" mass="17166">MKQIGSLRNILEIGMLKSHGALLADLAGTKEFSPRCREIATLAVGEYYGAPYELYSHVRLAKAAGLSDLQIEDILEGRAPSGGTEHDLTSWEVARALVGAGNLTKKGLLSEALWKRAEDAFGKSGAGALIHFTGYYAYICMILNAGAVTIPEGEAIWPISG</sequence>
<dbReference type="InterPro" id="IPR003779">
    <property type="entry name" value="CMD-like"/>
</dbReference>
<dbReference type="STRING" id="97331.A0A437AD47"/>
<feature type="domain" description="Carboxymuconolactone decarboxylase-like" evidence="1">
    <location>
        <begin position="27"/>
        <end position="95"/>
    </location>
</feature>
<dbReference type="AlphaFoldDB" id="A0A437AD47"/>
<reference evidence="2 3" key="1">
    <citation type="submission" date="2019-01" db="EMBL/GenBank/DDBJ databases">
        <title>Intercellular communication is required for trap formation in the nematode-trapping fungus Duddingtonia flagrans.</title>
        <authorList>
            <person name="Youssar L."/>
            <person name="Wernet V."/>
            <person name="Hensel N."/>
            <person name="Hildebrandt H.-G."/>
            <person name="Fischer R."/>
        </authorList>
    </citation>
    <scope>NUCLEOTIDE SEQUENCE [LARGE SCALE GENOMIC DNA]</scope>
    <source>
        <strain evidence="2 3">CBS H-5679</strain>
    </source>
</reference>
<dbReference type="OrthoDB" id="2567457at2759"/>
<evidence type="ECO:0000259" key="1">
    <source>
        <dbReference type="Pfam" id="PF02627"/>
    </source>
</evidence>
<dbReference type="InterPro" id="IPR029032">
    <property type="entry name" value="AhpD-like"/>
</dbReference>
<dbReference type="Gene3D" id="1.20.1290.10">
    <property type="entry name" value="AhpD-like"/>
    <property type="match status" value="1"/>
</dbReference>
<dbReference type="Pfam" id="PF02627">
    <property type="entry name" value="CMD"/>
    <property type="match status" value="1"/>
</dbReference>
<dbReference type="VEuPathDB" id="FungiDB:DFL_000078"/>
<dbReference type="RefSeq" id="XP_067494600.1">
    <property type="nucleotide sequence ID" value="XM_067637439.1"/>
</dbReference>
<dbReference type="GeneID" id="93582389"/>
<evidence type="ECO:0000313" key="2">
    <source>
        <dbReference type="EMBL" id="RVD89056.1"/>
    </source>
</evidence>
<dbReference type="PANTHER" id="PTHR34846:SF11">
    <property type="entry name" value="4-CARBOXYMUCONOLACTONE DECARBOXYLASE FAMILY PROTEIN (AFU_ORTHOLOGUE AFUA_6G11590)"/>
    <property type="match status" value="1"/>
</dbReference>
<organism evidence="2 3">
    <name type="scientific">Arthrobotrys flagrans</name>
    <name type="common">Nematode-trapping fungus</name>
    <name type="synonym">Trichothecium flagrans</name>
    <dbReference type="NCBI Taxonomy" id="97331"/>
    <lineage>
        <taxon>Eukaryota</taxon>
        <taxon>Fungi</taxon>
        <taxon>Dikarya</taxon>
        <taxon>Ascomycota</taxon>
        <taxon>Pezizomycotina</taxon>
        <taxon>Orbiliomycetes</taxon>
        <taxon>Orbiliales</taxon>
        <taxon>Orbiliaceae</taxon>
        <taxon>Arthrobotrys</taxon>
    </lineage>
</organism>
<comment type="caution">
    <text evidence="2">The sequence shown here is derived from an EMBL/GenBank/DDBJ whole genome shotgun (WGS) entry which is preliminary data.</text>
</comment>
<accession>A0A437AD47</accession>
<evidence type="ECO:0000313" key="3">
    <source>
        <dbReference type="Proteomes" id="UP000283090"/>
    </source>
</evidence>
<dbReference type="SUPFAM" id="SSF69118">
    <property type="entry name" value="AhpD-like"/>
    <property type="match status" value="1"/>
</dbReference>
<name>A0A437AD47_ARTFL</name>
<proteinExistence type="predicted"/>
<dbReference type="Proteomes" id="UP000283090">
    <property type="component" value="Unassembled WGS sequence"/>
</dbReference>
<protein>
    <recommendedName>
        <fullName evidence="1">Carboxymuconolactone decarboxylase-like domain-containing protein</fullName>
    </recommendedName>
</protein>
<dbReference type="PANTHER" id="PTHR34846">
    <property type="entry name" value="4-CARBOXYMUCONOLACTONE DECARBOXYLASE FAMILY PROTEIN (AFU_ORTHOLOGUE AFUA_6G11590)"/>
    <property type="match status" value="1"/>
</dbReference>
<keyword evidence="3" id="KW-1185">Reference proteome</keyword>
<dbReference type="EMBL" id="SAEB01000001">
    <property type="protein sequence ID" value="RVD89056.1"/>
    <property type="molecule type" value="Genomic_DNA"/>
</dbReference>
<dbReference type="GO" id="GO:0051920">
    <property type="term" value="F:peroxiredoxin activity"/>
    <property type="evidence" value="ECO:0007669"/>
    <property type="project" value="InterPro"/>
</dbReference>